<keyword evidence="2" id="KW-1185">Reference proteome</keyword>
<dbReference type="AlphaFoldDB" id="U6MC15"/>
<protein>
    <submittedName>
        <fullName evidence="1">Uncharacterized protein</fullName>
    </submittedName>
</protein>
<dbReference type="EMBL" id="HG720186">
    <property type="protein sequence ID" value="CDJ59210.1"/>
    <property type="molecule type" value="Genomic_DNA"/>
</dbReference>
<name>U6MC15_EIMMA</name>
<evidence type="ECO:0000313" key="1">
    <source>
        <dbReference type="EMBL" id="CDJ59210.1"/>
    </source>
</evidence>
<dbReference type="GeneID" id="25339607"/>
<accession>U6MC15</accession>
<sequence length="411" mass="46851">MEVQGKDAGRIWLDLLRPEQGARKEIHPAGLQNAENINQTAEEDGIFASRKFVGKQVGGPKPLLAVFSLVLLSAVVLRVSSKRKIHQLSASRLSFHNEWASRSLDDHAIRRYLNNFDKAADVMNKAWKFSLPPVREAFQRHFMPSLSDGQAPTEDPLATINDHVAKMRGCEFPFDSSAQVRSDFLQHLQLLLSICEMVTLRIEELNWLFSMRRRLDARLSFPVNEEPDRNSTVEGVSYRTWPQMKAEDFLRAMGMDGGELTPPVDGNVAKQLLVQSLTENKYNVCNLEARYYFERFLQHSGEDDAVKSTSPTAKYHIPYDGKPFRTGALAQAAAQIFRESEGSTNYAMIRKLHWIGDNWTPKAVLEAGKQQEKENAYKLEQLLRIKREQMRVLLKKGIQYGDLEMNALFLL</sequence>
<gene>
    <name evidence="1" type="ORF">EMWEY_00056210</name>
</gene>
<dbReference type="VEuPathDB" id="ToxoDB:EMWEY_00056210"/>
<proteinExistence type="predicted"/>
<evidence type="ECO:0000313" key="2">
    <source>
        <dbReference type="Proteomes" id="UP000030763"/>
    </source>
</evidence>
<dbReference type="RefSeq" id="XP_013335858.1">
    <property type="nucleotide sequence ID" value="XM_013480404.1"/>
</dbReference>
<reference evidence="1" key="1">
    <citation type="submission" date="2013-10" db="EMBL/GenBank/DDBJ databases">
        <title>Genomic analysis of the causative agents of coccidiosis in chickens.</title>
        <authorList>
            <person name="Reid A.J."/>
            <person name="Blake D."/>
            <person name="Billington K."/>
            <person name="Browne H."/>
            <person name="Dunn M."/>
            <person name="Hung S."/>
            <person name="Kawahara F."/>
            <person name="Miranda-Saavedra D."/>
            <person name="Mourier T."/>
            <person name="Nagra H."/>
            <person name="Otto T.D."/>
            <person name="Rawlings N."/>
            <person name="Sanchez A."/>
            <person name="Sanders M."/>
            <person name="Subramaniam C."/>
            <person name="Tay Y."/>
            <person name="Dear P."/>
            <person name="Doerig C."/>
            <person name="Gruber A."/>
            <person name="Parkinson J."/>
            <person name="Shirley M."/>
            <person name="Wan K.L."/>
            <person name="Berriman M."/>
            <person name="Tomley F."/>
            <person name="Pain A."/>
        </authorList>
    </citation>
    <scope>NUCLEOTIDE SEQUENCE [LARGE SCALE GENOMIC DNA]</scope>
    <source>
        <strain evidence="1">Weybridge</strain>
    </source>
</reference>
<organism evidence="1 2">
    <name type="scientific">Eimeria maxima</name>
    <name type="common">Coccidian parasite</name>
    <dbReference type="NCBI Taxonomy" id="5804"/>
    <lineage>
        <taxon>Eukaryota</taxon>
        <taxon>Sar</taxon>
        <taxon>Alveolata</taxon>
        <taxon>Apicomplexa</taxon>
        <taxon>Conoidasida</taxon>
        <taxon>Coccidia</taxon>
        <taxon>Eucoccidiorida</taxon>
        <taxon>Eimeriorina</taxon>
        <taxon>Eimeriidae</taxon>
        <taxon>Eimeria</taxon>
    </lineage>
</organism>
<reference evidence="1" key="2">
    <citation type="submission" date="2013-10" db="EMBL/GenBank/DDBJ databases">
        <authorList>
            <person name="Aslett M."/>
        </authorList>
    </citation>
    <scope>NUCLEOTIDE SEQUENCE [LARGE SCALE GENOMIC DNA]</scope>
    <source>
        <strain evidence="1">Weybridge</strain>
    </source>
</reference>
<dbReference type="Proteomes" id="UP000030763">
    <property type="component" value="Unassembled WGS sequence"/>
</dbReference>